<protein>
    <submittedName>
        <fullName evidence="3">4993_t:CDS:1</fullName>
    </submittedName>
</protein>
<dbReference type="OrthoDB" id="5588846at2759"/>
<dbReference type="PROSITE" id="PS50919">
    <property type="entry name" value="MIR"/>
    <property type="match status" value="1"/>
</dbReference>
<name>A0A9N8W5Z5_9GLOM</name>
<feature type="domain" description="MIR" evidence="2">
    <location>
        <begin position="131"/>
        <end position="183"/>
    </location>
</feature>
<keyword evidence="4" id="KW-1185">Reference proteome</keyword>
<dbReference type="AlphaFoldDB" id="A0A9N8W5Z5"/>
<dbReference type="InterPro" id="IPR036300">
    <property type="entry name" value="MIR_dom_sf"/>
</dbReference>
<reference evidence="3" key="1">
    <citation type="submission" date="2021-06" db="EMBL/GenBank/DDBJ databases">
        <authorList>
            <person name="Kallberg Y."/>
            <person name="Tangrot J."/>
            <person name="Rosling A."/>
        </authorList>
    </citation>
    <scope>NUCLEOTIDE SEQUENCE</scope>
    <source>
        <strain evidence="3">UK204</strain>
    </source>
</reference>
<sequence length="294" mass="34668">MEPPKYDGFIQRIGFNKFDYFVPQLNTIEELIEALKQDIFFKVYKNDAKRKLSSMRYMFEKDDGYHIKFMKEFLSLCYDAELINEISEVKKYLNKILKNSLLEELFADKFENIKSLDILVNKFEEIILEQNQMIKYGSCVALRHVATGKYLTSIDTTYQNNYSLVFAGKNLPTSDSLWIIGTENSDYGDNIINYRDSRILLLHKITNKKLDYIDGRCVTSFVNYHWRFRNSKSKEKRSFVKSQDIINIHIDHGKSVVRSHEITFKVGNETFQEVAYLEERIGGNDEWCIELIIN</sequence>
<accession>A0A9N8W5Z5</accession>
<dbReference type="Proteomes" id="UP000789570">
    <property type="component" value="Unassembled WGS sequence"/>
</dbReference>
<gene>
    <name evidence="3" type="ORF">FCALED_LOCUS2442</name>
</gene>
<evidence type="ECO:0000313" key="3">
    <source>
        <dbReference type="EMBL" id="CAG8475420.1"/>
    </source>
</evidence>
<evidence type="ECO:0000256" key="1">
    <source>
        <dbReference type="ARBA" id="ARBA00022737"/>
    </source>
</evidence>
<evidence type="ECO:0000259" key="2">
    <source>
        <dbReference type="PROSITE" id="PS50919"/>
    </source>
</evidence>
<evidence type="ECO:0000313" key="4">
    <source>
        <dbReference type="Proteomes" id="UP000789570"/>
    </source>
</evidence>
<organism evidence="3 4">
    <name type="scientific">Funneliformis caledonium</name>
    <dbReference type="NCBI Taxonomy" id="1117310"/>
    <lineage>
        <taxon>Eukaryota</taxon>
        <taxon>Fungi</taxon>
        <taxon>Fungi incertae sedis</taxon>
        <taxon>Mucoromycota</taxon>
        <taxon>Glomeromycotina</taxon>
        <taxon>Glomeromycetes</taxon>
        <taxon>Glomerales</taxon>
        <taxon>Glomeraceae</taxon>
        <taxon>Funneliformis</taxon>
    </lineage>
</organism>
<proteinExistence type="predicted"/>
<comment type="caution">
    <text evidence="3">The sequence shown here is derived from an EMBL/GenBank/DDBJ whole genome shotgun (WGS) entry which is preliminary data.</text>
</comment>
<keyword evidence="1" id="KW-0677">Repeat</keyword>
<dbReference type="SUPFAM" id="SSF82109">
    <property type="entry name" value="MIR domain"/>
    <property type="match status" value="1"/>
</dbReference>
<dbReference type="CDD" id="cd23263">
    <property type="entry name" value="beta-trefoil_MIR"/>
    <property type="match status" value="1"/>
</dbReference>
<dbReference type="EMBL" id="CAJVPQ010000368">
    <property type="protein sequence ID" value="CAG8475420.1"/>
    <property type="molecule type" value="Genomic_DNA"/>
</dbReference>
<dbReference type="Gene3D" id="2.80.10.50">
    <property type="match status" value="1"/>
</dbReference>
<dbReference type="InterPro" id="IPR016093">
    <property type="entry name" value="MIR_motif"/>
</dbReference>